<feature type="signal peptide" evidence="1">
    <location>
        <begin position="1"/>
        <end position="20"/>
    </location>
</feature>
<organism evidence="3 4">
    <name type="scientific">Corynebacterium qintianiae</name>
    <dbReference type="NCBI Taxonomy" id="2709392"/>
    <lineage>
        <taxon>Bacteria</taxon>
        <taxon>Bacillati</taxon>
        <taxon>Actinomycetota</taxon>
        <taxon>Actinomycetes</taxon>
        <taxon>Mycobacteriales</taxon>
        <taxon>Corynebacteriaceae</taxon>
        <taxon>Corynebacterium</taxon>
    </lineage>
</organism>
<feature type="domain" description="M23ase beta-sheet core" evidence="2">
    <location>
        <begin position="126"/>
        <end position="222"/>
    </location>
</feature>
<evidence type="ECO:0000313" key="4">
    <source>
        <dbReference type="Proteomes" id="UP000594586"/>
    </source>
</evidence>
<name>A0A7T0PGF9_9CORY</name>
<dbReference type="EMBL" id="CP064955">
    <property type="protein sequence ID" value="QPK83807.1"/>
    <property type="molecule type" value="Genomic_DNA"/>
</dbReference>
<dbReference type="CDD" id="cd12797">
    <property type="entry name" value="M23_peptidase"/>
    <property type="match status" value="1"/>
</dbReference>
<dbReference type="InterPro" id="IPR011055">
    <property type="entry name" value="Dup_hybrid_motif"/>
</dbReference>
<keyword evidence="1" id="KW-0732">Signal</keyword>
<dbReference type="KEGG" id="cqn:G7Y29_03150"/>
<sequence>MKRHLLTAAVTAALSLTAIADPAHALTVNLDGSPATGDTQIAGALAAAAAQIFTTGATITAGDHTIVFDPRAEEQLLNVPPGTIQIVPPVGADSVAYQTGRTSDGRTVVTPSTGRLSSGFGPRWGRMHQGIDIANDAGTPIYAVMDGTVINAGPAQGFGNWVVVKHDGGEVSVYGHMRHYDVSVGQRVSAGEQIATIGNEGRSTGPHLHFEIKPDGVNQVDPQVWLNNQGIRI</sequence>
<dbReference type="GO" id="GO:0004222">
    <property type="term" value="F:metalloendopeptidase activity"/>
    <property type="evidence" value="ECO:0007669"/>
    <property type="project" value="TreeGrafter"/>
</dbReference>
<dbReference type="Gene3D" id="2.70.70.10">
    <property type="entry name" value="Glucose Permease (Domain IIA)"/>
    <property type="match status" value="1"/>
</dbReference>
<dbReference type="RefSeq" id="WP_165001945.1">
    <property type="nucleotide sequence ID" value="NZ_CP064955.1"/>
</dbReference>
<dbReference type="PANTHER" id="PTHR21666">
    <property type="entry name" value="PEPTIDASE-RELATED"/>
    <property type="match status" value="1"/>
</dbReference>
<accession>A0A7T0PGF9</accession>
<proteinExistence type="predicted"/>
<protein>
    <submittedName>
        <fullName evidence="3">M23 family metallopeptidase</fullName>
    </submittedName>
</protein>
<keyword evidence="4" id="KW-1185">Reference proteome</keyword>
<dbReference type="InterPro" id="IPR016047">
    <property type="entry name" value="M23ase_b-sheet_dom"/>
</dbReference>
<reference evidence="3 4" key="1">
    <citation type="submission" date="2020-11" db="EMBL/GenBank/DDBJ databases">
        <title>Corynebacterium sp. MC1420.</title>
        <authorList>
            <person name="Zhou J."/>
        </authorList>
    </citation>
    <scope>NUCLEOTIDE SEQUENCE [LARGE SCALE GENOMIC DNA]</scope>
    <source>
        <strain evidence="3 4">MC1420</strain>
    </source>
</reference>
<feature type="chain" id="PRO_5038962297" evidence="1">
    <location>
        <begin position="21"/>
        <end position="233"/>
    </location>
</feature>
<gene>
    <name evidence="3" type="ORF">G7Y29_03150</name>
</gene>
<dbReference type="SUPFAM" id="SSF51261">
    <property type="entry name" value="Duplicated hybrid motif"/>
    <property type="match status" value="1"/>
</dbReference>
<dbReference type="AlphaFoldDB" id="A0A7T0PGF9"/>
<dbReference type="PANTHER" id="PTHR21666:SF270">
    <property type="entry name" value="MUREIN HYDROLASE ACTIVATOR ENVC"/>
    <property type="match status" value="1"/>
</dbReference>
<evidence type="ECO:0000259" key="2">
    <source>
        <dbReference type="Pfam" id="PF01551"/>
    </source>
</evidence>
<dbReference type="InterPro" id="IPR050570">
    <property type="entry name" value="Cell_wall_metabolism_enzyme"/>
</dbReference>
<evidence type="ECO:0000256" key="1">
    <source>
        <dbReference type="SAM" id="SignalP"/>
    </source>
</evidence>
<dbReference type="Proteomes" id="UP000594586">
    <property type="component" value="Chromosome"/>
</dbReference>
<evidence type="ECO:0000313" key="3">
    <source>
        <dbReference type="EMBL" id="QPK83807.1"/>
    </source>
</evidence>
<dbReference type="Pfam" id="PF01551">
    <property type="entry name" value="Peptidase_M23"/>
    <property type="match status" value="1"/>
</dbReference>